<evidence type="ECO:0008006" key="3">
    <source>
        <dbReference type="Google" id="ProtNLM"/>
    </source>
</evidence>
<dbReference type="AlphaFoldDB" id="A0A1R4IBC6"/>
<accession>A0A1R4IBC6</accession>
<sequence>MRDISPVGLLLDVDGPVASTETRTVPEPIVGSLARLLASGVPVCFNTGRSADFLLRRVLSPLRDAGIAADAPAFAVCEKGAVWFPFSEVPSGDLPRVTHDDGLPAWVRTSPPMAVPQRLRTVVGKVNAELADGLQFEDHTKLAMISLEKEVDADTGRYEPARDAVARRIEEFLAAEGLAEDYEVEATVISVDVQHADSGKALGASHTLEMMAEARVQLPARWLTAGDSRSDYTMADWLHGRGARVDHVDVRPADGVPDTPYPVRTAADLAERGFGDAEDVHEAVGASLLEWVEQELRGH</sequence>
<gene>
    <name evidence="1" type="ORF">FM125_01315</name>
</gene>
<protein>
    <recommendedName>
        <fullName evidence="3">Haloacid dehalogenase</fullName>
    </recommendedName>
</protein>
<proteinExistence type="predicted"/>
<evidence type="ECO:0000313" key="1">
    <source>
        <dbReference type="EMBL" id="SJN17127.1"/>
    </source>
</evidence>
<dbReference type="Gene3D" id="3.40.50.1000">
    <property type="entry name" value="HAD superfamily/HAD-like"/>
    <property type="match status" value="1"/>
</dbReference>
<dbReference type="InterPro" id="IPR023214">
    <property type="entry name" value="HAD_sf"/>
</dbReference>
<organism evidence="1 2">
    <name type="scientific">Micrococcus lylae</name>
    <dbReference type="NCBI Taxonomy" id="1273"/>
    <lineage>
        <taxon>Bacteria</taxon>
        <taxon>Bacillati</taxon>
        <taxon>Actinomycetota</taxon>
        <taxon>Actinomycetes</taxon>
        <taxon>Micrococcales</taxon>
        <taxon>Micrococcaceae</taxon>
        <taxon>Micrococcus</taxon>
    </lineage>
</organism>
<dbReference type="InterPro" id="IPR036412">
    <property type="entry name" value="HAD-like_sf"/>
</dbReference>
<dbReference type="SUPFAM" id="SSF56784">
    <property type="entry name" value="HAD-like"/>
    <property type="match status" value="1"/>
</dbReference>
<name>A0A1R4IBC6_9MICC</name>
<dbReference type="Gene3D" id="3.90.1070.10">
    <property type="match status" value="1"/>
</dbReference>
<dbReference type="Proteomes" id="UP000196230">
    <property type="component" value="Unassembled WGS sequence"/>
</dbReference>
<reference evidence="1 2" key="1">
    <citation type="submission" date="2017-02" db="EMBL/GenBank/DDBJ databases">
        <authorList>
            <person name="Peterson S.W."/>
        </authorList>
    </citation>
    <scope>NUCLEOTIDE SEQUENCE [LARGE SCALE GENOMIC DNA]</scope>
    <source>
        <strain evidence="1 2">2B3F</strain>
    </source>
</reference>
<evidence type="ECO:0000313" key="2">
    <source>
        <dbReference type="Proteomes" id="UP000196230"/>
    </source>
</evidence>
<dbReference type="EMBL" id="FUKP01000008">
    <property type="protein sequence ID" value="SJN17127.1"/>
    <property type="molecule type" value="Genomic_DNA"/>
</dbReference>
<dbReference type="RefSeq" id="WP_087133404.1">
    <property type="nucleotide sequence ID" value="NZ_FUKP01000008.1"/>
</dbReference>